<evidence type="ECO:0000256" key="1">
    <source>
        <dbReference type="ARBA" id="ARBA00004141"/>
    </source>
</evidence>
<feature type="transmembrane region" description="Helical" evidence="6">
    <location>
        <begin position="451"/>
        <end position="473"/>
    </location>
</feature>
<feature type="region of interest" description="Disordered" evidence="5">
    <location>
        <begin position="1"/>
        <end position="42"/>
    </location>
</feature>
<dbReference type="InParanoid" id="A0A2R5GBY2"/>
<dbReference type="InterPro" id="IPR013057">
    <property type="entry name" value="AA_transpt_TM"/>
</dbReference>
<feature type="transmembrane region" description="Helical" evidence="6">
    <location>
        <begin position="421"/>
        <end position="439"/>
    </location>
</feature>
<dbReference type="OrthoDB" id="1684102at2759"/>
<feature type="transmembrane region" description="Helical" evidence="6">
    <location>
        <begin position="382"/>
        <end position="409"/>
    </location>
</feature>
<dbReference type="EMBL" id="BEYU01000042">
    <property type="protein sequence ID" value="GBG28506.1"/>
    <property type="molecule type" value="Genomic_DNA"/>
</dbReference>
<feature type="domain" description="Amino acid transporter transmembrane" evidence="7">
    <location>
        <begin position="360"/>
        <end position="669"/>
    </location>
</feature>
<dbReference type="GO" id="GO:0015179">
    <property type="term" value="F:L-amino acid transmembrane transporter activity"/>
    <property type="evidence" value="ECO:0007669"/>
    <property type="project" value="TreeGrafter"/>
</dbReference>
<feature type="transmembrane region" description="Helical" evidence="6">
    <location>
        <begin position="530"/>
        <end position="554"/>
    </location>
</feature>
<protein>
    <submittedName>
        <fullName evidence="8">Proton-coupled amino acid transporter 4</fullName>
    </submittedName>
</protein>
<sequence length="699" mass="74803">MSEGAGAGAGTNRLRSWSSAGRRAGNAANAGAGGEDDAAAGAAGAGTGARALLTHGQRGDAEMAEVGAAKDAVVEALIEDNTYERIIVHTPDITREIVKEMVLDKYVQDLEEGSTAAVDGEEEGRMETDTGLQRTVSHPDLGRVLYPEVAPASEINVPGGFRREFILADRTDAADGENGVEPTEIHPAVRMSFLESLMNTNSATLYAWVDDGLASDSEDEEDSDYETFGESGSESRSRYQMVFSSYNRRSLSRRNSDFQNDESTKAGNKKTLFTLFKCFVATGVLFLPNAFKSAGLVAGTITMLLIGAMSLYGILLLIATRDRVEEGIIGQPTPSTPLLSSEANAAVTDALFPRRPVAVGTYAQLGGIILGRPGKRLVETSILFSQIGFCCVYVSFSGNTLANAAAAWASESQPDETAPALPLNAYMALVVPIIIPLTLIRHLKHFAIPNLIANIFVVISLSYIFVQAVISIAGHKVETHWTCDPDDKRSACFWINPSTYSIFLGSSVYVFEGISLVIPIQNSMRRREDLPNMMLGVVTVVSILFAAFGGLNFYAYGAQTAPIVIDNLPREGKISVSALFIAVAVFMFPLMVFPAARIIEKRLFKKLRRSGYKWQKNAIRTSIVILCLAVSIGAGEKVDKLVAVIGGLFCVPLALVYPPLLYLGANAAPSFLHRAGATALLIVGSSAALLSSITAIADF</sequence>
<feature type="transmembrane region" description="Helical" evidence="6">
    <location>
        <begin position="574"/>
        <end position="596"/>
    </location>
</feature>
<evidence type="ECO:0000256" key="2">
    <source>
        <dbReference type="ARBA" id="ARBA00022692"/>
    </source>
</evidence>
<evidence type="ECO:0000259" key="7">
    <source>
        <dbReference type="Pfam" id="PF01490"/>
    </source>
</evidence>
<feature type="transmembrane region" description="Helical" evidence="6">
    <location>
        <begin position="493"/>
        <end position="518"/>
    </location>
</feature>
<feature type="transmembrane region" description="Helical" evidence="6">
    <location>
        <begin position="617"/>
        <end position="635"/>
    </location>
</feature>
<accession>A0A2R5GBY2</accession>
<keyword evidence="2 6" id="KW-0812">Transmembrane</keyword>
<feature type="domain" description="Amino acid transporter transmembrane" evidence="7">
    <location>
        <begin position="266"/>
        <end position="325"/>
    </location>
</feature>
<comment type="subcellular location">
    <subcellularLocation>
        <location evidence="1">Membrane</location>
        <topology evidence="1">Multi-pass membrane protein</topology>
    </subcellularLocation>
</comment>
<keyword evidence="4 6" id="KW-0472">Membrane</keyword>
<proteinExistence type="predicted"/>
<keyword evidence="3 6" id="KW-1133">Transmembrane helix</keyword>
<feature type="transmembrane region" description="Helical" evidence="6">
    <location>
        <begin position="641"/>
        <end position="663"/>
    </location>
</feature>
<name>A0A2R5GBY2_9STRA</name>
<feature type="compositionally biased region" description="Low complexity" evidence="5">
    <location>
        <begin position="20"/>
        <end position="30"/>
    </location>
</feature>
<evidence type="ECO:0000313" key="8">
    <source>
        <dbReference type="EMBL" id="GBG28506.1"/>
    </source>
</evidence>
<dbReference type="PANTHER" id="PTHR22950">
    <property type="entry name" value="AMINO ACID TRANSPORTER"/>
    <property type="match status" value="1"/>
</dbReference>
<gene>
    <name evidence="8" type="ORF">FCC1311_047292</name>
</gene>
<dbReference type="GO" id="GO:0005774">
    <property type="term" value="C:vacuolar membrane"/>
    <property type="evidence" value="ECO:0007669"/>
    <property type="project" value="TreeGrafter"/>
</dbReference>
<feature type="transmembrane region" description="Helical" evidence="6">
    <location>
        <begin position="297"/>
        <end position="319"/>
    </location>
</feature>
<evidence type="ECO:0000256" key="6">
    <source>
        <dbReference type="SAM" id="Phobius"/>
    </source>
</evidence>
<dbReference type="Pfam" id="PF01490">
    <property type="entry name" value="Aa_trans"/>
    <property type="match status" value="2"/>
</dbReference>
<evidence type="ECO:0000256" key="5">
    <source>
        <dbReference type="SAM" id="MobiDB-lite"/>
    </source>
</evidence>
<dbReference type="PANTHER" id="PTHR22950:SF666">
    <property type="entry name" value="VACUOLAR AMINO ACID TRANSPORTER 4"/>
    <property type="match status" value="1"/>
</dbReference>
<dbReference type="Proteomes" id="UP000241890">
    <property type="component" value="Unassembled WGS sequence"/>
</dbReference>
<comment type="caution">
    <text evidence="8">The sequence shown here is derived from an EMBL/GenBank/DDBJ whole genome shotgun (WGS) entry which is preliminary data.</text>
</comment>
<keyword evidence="9" id="KW-1185">Reference proteome</keyword>
<evidence type="ECO:0000313" key="9">
    <source>
        <dbReference type="Proteomes" id="UP000241890"/>
    </source>
</evidence>
<organism evidence="8 9">
    <name type="scientific">Hondaea fermentalgiana</name>
    <dbReference type="NCBI Taxonomy" id="2315210"/>
    <lineage>
        <taxon>Eukaryota</taxon>
        <taxon>Sar</taxon>
        <taxon>Stramenopiles</taxon>
        <taxon>Bigyra</taxon>
        <taxon>Labyrinthulomycetes</taxon>
        <taxon>Thraustochytrida</taxon>
        <taxon>Thraustochytriidae</taxon>
        <taxon>Hondaea</taxon>
    </lineage>
</organism>
<reference evidence="8 9" key="1">
    <citation type="submission" date="2017-12" db="EMBL/GenBank/DDBJ databases">
        <title>Sequencing, de novo assembly and annotation of complete genome of a new Thraustochytrid species, strain FCC1311.</title>
        <authorList>
            <person name="Sedici K."/>
            <person name="Godart F."/>
            <person name="Aiese Cigliano R."/>
            <person name="Sanseverino W."/>
            <person name="Barakat M."/>
            <person name="Ortet P."/>
            <person name="Marechal E."/>
            <person name="Cagnac O."/>
            <person name="Amato A."/>
        </authorList>
    </citation>
    <scope>NUCLEOTIDE SEQUENCE [LARGE SCALE GENOMIC DNA]</scope>
</reference>
<dbReference type="AlphaFoldDB" id="A0A2R5GBY2"/>
<evidence type="ECO:0000256" key="3">
    <source>
        <dbReference type="ARBA" id="ARBA00022989"/>
    </source>
</evidence>
<evidence type="ECO:0000256" key="4">
    <source>
        <dbReference type="ARBA" id="ARBA00023136"/>
    </source>
</evidence>
<feature type="transmembrane region" description="Helical" evidence="6">
    <location>
        <begin position="675"/>
        <end position="697"/>
    </location>
</feature>